<name>A0A086TMF9_9FUNG</name>
<dbReference type="PRINTS" id="PR00081">
    <property type="entry name" value="GDHRDH"/>
</dbReference>
<keyword evidence="3" id="KW-1185">Reference proteome</keyword>
<accession>A0A086TMF9</accession>
<reference evidence="2 3" key="1">
    <citation type="submission" date="2011-02" db="EMBL/GenBank/DDBJ databases">
        <title>The Genome Sequence of Mortierella verticillata NRRL 6337.</title>
        <authorList>
            <consortium name="The Broad Institute Genome Sequencing Platform"/>
            <person name="Russ C."/>
            <person name="Cuomo C."/>
            <person name="Burger G."/>
            <person name="Gray M.W."/>
            <person name="Holland P.W.H."/>
            <person name="King N."/>
            <person name="Lang F.B.F."/>
            <person name="Roger A.J."/>
            <person name="Ruiz-Trillo I."/>
            <person name="Young S.K."/>
            <person name="Zeng Q."/>
            <person name="Gargeya S."/>
            <person name="Alvarado L."/>
            <person name="Berlin A."/>
            <person name="Chapman S.B."/>
            <person name="Chen Z."/>
            <person name="Freedman E."/>
            <person name="Gellesch M."/>
            <person name="Goldberg J."/>
            <person name="Griggs A."/>
            <person name="Gujja S."/>
            <person name="Heilman E."/>
            <person name="Heiman D."/>
            <person name="Howarth C."/>
            <person name="Mehta T."/>
            <person name="Neiman D."/>
            <person name="Pearson M."/>
            <person name="Roberts A."/>
            <person name="Saif S."/>
            <person name="Shea T."/>
            <person name="Shenoy N."/>
            <person name="Sisk P."/>
            <person name="Stolte C."/>
            <person name="Sykes S."/>
            <person name="White J."/>
            <person name="Yandava C."/>
            <person name="Haas B."/>
            <person name="Nusbaum C."/>
            <person name="Birren B."/>
        </authorList>
    </citation>
    <scope>NUCLEOTIDE SEQUENCE [LARGE SCALE GENOMIC DNA]</scope>
    <source>
        <strain evidence="2 3">NRRL 6337</strain>
    </source>
</reference>
<evidence type="ECO:0000313" key="2">
    <source>
        <dbReference type="EMBL" id="KFH63136.1"/>
    </source>
</evidence>
<dbReference type="PANTHER" id="PTHR43157">
    <property type="entry name" value="PHOSPHATIDYLINOSITOL-GLYCAN BIOSYNTHESIS CLASS F PROTEIN-RELATED"/>
    <property type="match status" value="1"/>
</dbReference>
<evidence type="ECO:0000256" key="1">
    <source>
        <dbReference type="ARBA" id="ARBA00023002"/>
    </source>
</evidence>
<proteinExistence type="predicted"/>
<sequence>MSFPSFLKKSSFWKTYLKGAHYSHDKIPDLSGKVAIVTGANTGLGYATMVALGAHGAHVIAACRSEQRATEAIEKAKQEIKTNYPNAPEPNLEFLQLDLNDINNCAQAAKNFLKKGLPLHILINNSGIMTTPFALSADGIEQQLAVNHVGHFVFTMGLLQKIKESQPSRIVVLSSLGHEGHPKGGIDFESINDEKASDPVSRYGRSKLANILFGKALARRLKDERVYVNIVHPGYVATELTRHGEDTFGKATAVFFEYLTMVMAMKPEVGALTQLYCATSPEIENKDIRGKYFIPIANELDPNPIAFDEDLQERLWSWTENIVREKLKA</sequence>
<dbReference type="CDD" id="cd05327">
    <property type="entry name" value="retinol-DH_like_SDR_c_like"/>
    <property type="match status" value="1"/>
</dbReference>
<dbReference type="Pfam" id="PF00106">
    <property type="entry name" value="adh_short"/>
    <property type="match status" value="1"/>
</dbReference>
<dbReference type="InterPro" id="IPR002347">
    <property type="entry name" value="SDR_fam"/>
</dbReference>
<dbReference type="PANTHER" id="PTHR43157:SF31">
    <property type="entry name" value="PHOSPHATIDYLINOSITOL-GLYCAN BIOSYNTHESIS CLASS F PROTEIN"/>
    <property type="match status" value="1"/>
</dbReference>
<evidence type="ECO:0000313" key="3">
    <source>
        <dbReference type="Proteomes" id="UP000243308"/>
    </source>
</evidence>
<dbReference type="Proteomes" id="UP000243308">
    <property type="component" value="Unassembled WGS sequence"/>
</dbReference>
<evidence type="ECO:0008006" key="4">
    <source>
        <dbReference type="Google" id="ProtNLM"/>
    </source>
</evidence>
<dbReference type="Gene3D" id="3.40.50.720">
    <property type="entry name" value="NAD(P)-binding Rossmann-like Domain"/>
    <property type="match status" value="1"/>
</dbReference>
<dbReference type="InterPro" id="IPR036291">
    <property type="entry name" value="NAD(P)-bd_dom_sf"/>
</dbReference>
<dbReference type="GO" id="GO:0016491">
    <property type="term" value="F:oxidoreductase activity"/>
    <property type="evidence" value="ECO:0007669"/>
    <property type="project" value="UniProtKB-KW"/>
</dbReference>
<dbReference type="EMBL" id="KN042429">
    <property type="protein sequence ID" value="KFH63136.1"/>
    <property type="molecule type" value="Genomic_DNA"/>
</dbReference>
<dbReference type="SUPFAM" id="SSF51735">
    <property type="entry name" value="NAD(P)-binding Rossmann-fold domains"/>
    <property type="match status" value="1"/>
</dbReference>
<gene>
    <name evidence="2" type="ORF">MVEG_11173</name>
</gene>
<organism evidence="2 3">
    <name type="scientific">Podila verticillata NRRL 6337</name>
    <dbReference type="NCBI Taxonomy" id="1069443"/>
    <lineage>
        <taxon>Eukaryota</taxon>
        <taxon>Fungi</taxon>
        <taxon>Fungi incertae sedis</taxon>
        <taxon>Mucoromycota</taxon>
        <taxon>Mortierellomycotina</taxon>
        <taxon>Mortierellomycetes</taxon>
        <taxon>Mortierellales</taxon>
        <taxon>Mortierellaceae</taxon>
        <taxon>Podila</taxon>
    </lineage>
</organism>
<dbReference type="OrthoDB" id="191139at2759"/>
<dbReference type="AlphaFoldDB" id="A0A086TMF9"/>
<protein>
    <recommendedName>
        <fullName evidence="4">Oxidoreductase</fullName>
    </recommendedName>
</protein>
<keyword evidence="1" id="KW-0560">Oxidoreductase</keyword>